<dbReference type="PANTHER" id="PTHR43581">
    <property type="entry name" value="ATP/GTP PHOSPHATASE"/>
    <property type="match status" value="1"/>
</dbReference>
<feature type="domain" description="OLD protein-like TOPRIM" evidence="2">
    <location>
        <begin position="374"/>
        <end position="438"/>
    </location>
</feature>
<evidence type="ECO:0000259" key="2">
    <source>
        <dbReference type="Pfam" id="PF20469"/>
    </source>
</evidence>
<gene>
    <name evidence="3" type="ORF">KV121_002235</name>
</gene>
<comment type="caution">
    <text evidence="3">The sequence shown here is derived from an EMBL/GenBank/DDBJ whole genome shotgun (WGS) entry which is preliminary data.</text>
</comment>
<dbReference type="Gene3D" id="3.40.50.300">
    <property type="entry name" value="P-loop containing nucleotide triphosphate hydrolases"/>
    <property type="match status" value="1"/>
</dbReference>
<accession>A0A9P3Z4N4</accession>
<dbReference type="InterPro" id="IPR034139">
    <property type="entry name" value="TOPRIM_OLD"/>
</dbReference>
<reference evidence="3" key="2">
    <citation type="submission" date="2021-07" db="EMBL/GenBank/DDBJ databases">
        <authorList>
            <consortium name="NCBI Pathogen Detection Project"/>
        </authorList>
    </citation>
    <scope>NUCLEOTIDE SEQUENCE</scope>
    <source>
        <strain evidence="3">91871</strain>
    </source>
</reference>
<evidence type="ECO:0000259" key="1">
    <source>
        <dbReference type="Pfam" id="PF13175"/>
    </source>
</evidence>
<dbReference type="Pfam" id="PF20469">
    <property type="entry name" value="OLD-like_TOPRIM"/>
    <property type="match status" value="1"/>
</dbReference>
<name>A0A9P3Z4N4_CITFR</name>
<dbReference type="CDD" id="cd01026">
    <property type="entry name" value="TOPRIM_OLD"/>
    <property type="match status" value="1"/>
</dbReference>
<organism evidence="3 4">
    <name type="scientific">Citrobacter freundii</name>
    <dbReference type="NCBI Taxonomy" id="546"/>
    <lineage>
        <taxon>Bacteria</taxon>
        <taxon>Pseudomonadati</taxon>
        <taxon>Pseudomonadota</taxon>
        <taxon>Gammaproteobacteria</taxon>
        <taxon>Enterobacterales</taxon>
        <taxon>Enterobacteriaceae</taxon>
        <taxon>Citrobacter</taxon>
        <taxon>Citrobacter freundii complex</taxon>
    </lineage>
</organism>
<sequence length="534" mass="60282">MIKKIKISGYRIYKQLILEPNPKLNLIVGGNEVGKSTLMEAIALALTGRINGKGANDELNPYWFNTELVADFVERRQRGENISLPEIKIELFFDNTPELQNLCGAINSDHPTNACPDVLFHVLPNNEYNEEIEQWLINPSKILPVEFYRIEWRSFADEKLLNRPRQLTTAIIDSKTVRSSTSIDYHLRQIINDHLDPIERAKISLSYRQVKASMAGGVLSDINERISTLNASLHDKTIILDMDQSSRTSWEGVVSPHVNEVPFSMSGQGQQAAIKISLSMGRHAEKTKFVMIEEPENHLSHTSLSTLLSRIEKLSSTSQQLFITTHSTFVLNRLGLDSLILIGNESVSRIDGLSPATVAYFQKLPGYDTLRMVLAKKVVLVEGPSDEIIFERFFKDTYQLRPMEVGIDVISMRGLSLSKCLELCAALDRPVASLRDNDGVSPEDLALPVQEWLKKDRRELFIGSVVTGTTSEPQLIHHNGEKLLREVLNIEDRAELLTWMSREKTEGALRISASKKALTPPKYMSDAIRFIYEQ</sequence>
<dbReference type="PANTHER" id="PTHR43581:SF4">
    <property type="entry name" value="ATP_GTP PHOSPHATASE"/>
    <property type="match status" value="1"/>
</dbReference>
<dbReference type="Pfam" id="PF13175">
    <property type="entry name" value="AAA_15"/>
    <property type="match status" value="1"/>
</dbReference>
<dbReference type="AlphaFoldDB" id="A0A9P3Z4N4"/>
<dbReference type="SUPFAM" id="SSF52540">
    <property type="entry name" value="P-loop containing nucleoside triphosphate hydrolases"/>
    <property type="match status" value="1"/>
</dbReference>
<protein>
    <submittedName>
        <fullName evidence="3">AAA family ATPase</fullName>
    </submittedName>
</protein>
<dbReference type="EMBL" id="DAESCB010000005">
    <property type="protein sequence ID" value="HBH7042175.1"/>
    <property type="molecule type" value="Genomic_DNA"/>
</dbReference>
<evidence type="ECO:0000313" key="3">
    <source>
        <dbReference type="EMBL" id="HBH7042175.1"/>
    </source>
</evidence>
<evidence type="ECO:0000313" key="4">
    <source>
        <dbReference type="Proteomes" id="UP000885148"/>
    </source>
</evidence>
<dbReference type="InterPro" id="IPR051396">
    <property type="entry name" value="Bact_Antivir_Def_Nuclease"/>
</dbReference>
<dbReference type="InterPro" id="IPR041685">
    <property type="entry name" value="AAA_GajA/Old/RecF-like"/>
</dbReference>
<feature type="domain" description="Endonuclease GajA/Old nuclease/RecF-like AAA" evidence="1">
    <location>
        <begin position="1"/>
        <end position="329"/>
    </location>
</feature>
<proteinExistence type="predicted"/>
<dbReference type="Proteomes" id="UP000885148">
    <property type="component" value="Unassembled WGS sequence"/>
</dbReference>
<reference evidence="3" key="1">
    <citation type="journal article" date="2018" name="Genome Biol.">
        <title>SKESA: strategic k-mer extension for scrupulous assemblies.</title>
        <authorList>
            <person name="Souvorov A."/>
            <person name="Agarwala R."/>
            <person name="Lipman D.J."/>
        </authorList>
    </citation>
    <scope>NUCLEOTIDE SEQUENCE</scope>
    <source>
        <strain evidence="3">91871</strain>
    </source>
</reference>
<dbReference type="InterPro" id="IPR027417">
    <property type="entry name" value="P-loop_NTPase"/>
</dbReference>